<dbReference type="SUPFAM" id="SSF52954">
    <property type="entry name" value="Class II aaRS ABD-related"/>
    <property type="match status" value="1"/>
</dbReference>
<keyword evidence="4 9" id="KW-0547">Nucleotide-binding</keyword>
<keyword evidence="3 9" id="KW-0436">Ligase</keyword>
<name>A0A2Z3LE76_9BACT</name>
<feature type="binding site" evidence="10">
    <location>
        <begin position="297"/>
        <end position="298"/>
    </location>
    <ligand>
        <name>L-histidine</name>
        <dbReference type="ChEBI" id="CHEBI:57595"/>
    </ligand>
</feature>
<evidence type="ECO:0000256" key="10">
    <source>
        <dbReference type="PIRSR" id="PIRSR001549-1"/>
    </source>
</evidence>
<feature type="binding site" evidence="10">
    <location>
        <position position="129"/>
    </location>
    <ligand>
        <name>L-histidine</name>
        <dbReference type="ChEBI" id="CHEBI:57595"/>
    </ligand>
</feature>
<dbReference type="InterPro" id="IPR045864">
    <property type="entry name" value="aa-tRNA-synth_II/BPL/LPL"/>
</dbReference>
<evidence type="ECO:0000259" key="11">
    <source>
        <dbReference type="PROSITE" id="PS50862"/>
    </source>
</evidence>
<dbReference type="InterPro" id="IPR004516">
    <property type="entry name" value="HisRS/HisZ"/>
</dbReference>
<dbReference type="SUPFAM" id="SSF55681">
    <property type="entry name" value="Class II aaRS and biotin synthetases"/>
    <property type="match status" value="1"/>
</dbReference>
<comment type="subunit">
    <text evidence="2 9">Homodimer.</text>
</comment>
<dbReference type="PIRSF" id="PIRSF001549">
    <property type="entry name" value="His-tRNA_synth"/>
    <property type="match status" value="1"/>
</dbReference>
<comment type="catalytic activity">
    <reaction evidence="8 9">
        <text>tRNA(His) + L-histidine + ATP = L-histidyl-tRNA(His) + AMP + diphosphate + H(+)</text>
        <dbReference type="Rhea" id="RHEA:17313"/>
        <dbReference type="Rhea" id="RHEA-COMP:9665"/>
        <dbReference type="Rhea" id="RHEA-COMP:9689"/>
        <dbReference type="ChEBI" id="CHEBI:15378"/>
        <dbReference type="ChEBI" id="CHEBI:30616"/>
        <dbReference type="ChEBI" id="CHEBI:33019"/>
        <dbReference type="ChEBI" id="CHEBI:57595"/>
        <dbReference type="ChEBI" id="CHEBI:78442"/>
        <dbReference type="ChEBI" id="CHEBI:78527"/>
        <dbReference type="ChEBI" id="CHEBI:456215"/>
        <dbReference type="EC" id="6.1.1.21"/>
    </reaction>
</comment>
<keyword evidence="7 9" id="KW-0030">Aminoacyl-tRNA synthetase</keyword>
<dbReference type="EMBL" id="CP029619">
    <property type="protein sequence ID" value="AWN82036.1"/>
    <property type="molecule type" value="Genomic_DNA"/>
</dbReference>
<evidence type="ECO:0000313" key="13">
    <source>
        <dbReference type="Proteomes" id="UP000245872"/>
    </source>
</evidence>
<evidence type="ECO:0000256" key="8">
    <source>
        <dbReference type="ARBA" id="ARBA00047639"/>
    </source>
</evidence>
<dbReference type="AlphaFoldDB" id="A0A2Z3LE76"/>
<keyword evidence="9" id="KW-0963">Cytoplasm</keyword>
<evidence type="ECO:0000256" key="7">
    <source>
        <dbReference type="ARBA" id="ARBA00023146"/>
    </source>
</evidence>
<dbReference type="Gene3D" id="3.40.50.800">
    <property type="entry name" value="Anticodon-binding domain"/>
    <property type="match status" value="1"/>
</dbReference>
<organism evidence="12 13">
    <name type="scientific">Candidatus Cardinium hertigii</name>
    <dbReference type="NCBI Taxonomy" id="247481"/>
    <lineage>
        <taxon>Bacteria</taxon>
        <taxon>Pseudomonadati</taxon>
        <taxon>Bacteroidota</taxon>
        <taxon>Cytophagia</taxon>
        <taxon>Cytophagales</taxon>
        <taxon>Amoebophilaceae</taxon>
        <taxon>Candidatus Cardinium</taxon>
    </lineage>
</organism>
<evidence type="ECO:0000256" key="4">
    <source>
        <dbReference type="ARBA" id="ARBA00022741"/>
    </source>
</evidence>
<evidence type="ECO:0000256" key="2">
    <source>
        <dbReference type="ARBA" id="ARBA00011738"/>
    </source>
</evidence>
<dbReference type="Pfam" id="PF13393">
    <property type="entry name" value="tRNA-synt_His"/>
    <property type="match status" value="1"/>
</dbReference>
<keyword evidence="6 9" id="KW-0648">Protein biosynthesis</keyword>
<evidence type="ECO:0000256" key="9">
    <source>
        <dbReference type="HAMAP-Rule" id="MF_00127"/>
    </source>
</evidence>
<gene>
    <name evidence="9 12" type="primary">hisS</name>
    <name evidence="12" type="ORF">DK880_00726</name>
</gene>
<dbReference type="GO" id="GO:0005524">
    <property type="term" value="F:ATP binding"/>
    <property type="evidence" value="ECO:0007669"/>
    <property type="project" value="UniProtKB-UniRule"/>
</dbReference>
<dbReference type="HAMAP" id="MF_00127">
    <property type="entry name" value="His_tRNA_synth"/>
    <property type="match status" value="1"/>
</dbReference>
<comment type="similarity">
    <text evidence="1 9">Belongs to the class-II aminoacyl-tRNA synthetase family.</text>
</comment>
<dbReference type="PANTHER" id="PTHR11476:SF7">
    <property type="entry name" value="HISTIDINE--TRNA LIGASE"/>
    <property type="match status" value="1"/>
</dbReference>
<dbReference type="PROSITE" id="PS50862">
    <property type="entry name" value="AA_TRNA_LIGASE_II"/>
    <property type="match status" value="1"/>
</dbReference>
<evidence type="ECO:0000256" key="3">
    <source>
        <dbReference type="ARBA" id="ARBA00022598"/>
    </source>
</evidence>
<feature type="binding site" evidence="10">
    <location>
        <position position="143"/>
    </location>
    <ligand>
        <name>L-histidine</name>
        <dbReference type="ChEBI" id="CHEBI:57595"/>
    </ligand>
</feature>
<comment type="subcellular location">
    <subcellularLocation>
        <location evidence="9">Cytoplasm</location>
    </subcellularLocation>
</comment>
<dbReference type="InterPro" id="IPR004154">
    <property type="entry name" value="Anticodon-bd"/>
</dbReference>
<feature type="binding site" evidence="10">
    <location>
        <position position="147"/>
    </location>
    <ligand>
        <name>L-histidine</name>
        <dbReference type="ChEBI" id="CHEBI:57595"/>
    </ligand>
</feature>
<keyword evidence="13" id="KW-1185">Reference proteome</keyword>
<dbReference type="InterPro" id="IPR041715">
    <property type="entry name" value="HisRS-like_core"/>
</dbReference>
<proteinExistence type="inferred from homology"/>
<dbReference type="Pfam" id="PF03129">
    <property type="entry name" value="HGTP_anticodon"/>
    <property type="match status" value="1"/>
</dbReference>
<evidence type="ECO:0000256" key="6">
    <source>
        <dbReference type="ARBA" id="ARBA00022917"/>
    </source>
</evidence>
<dbReference type="NCBIfam" id="TIGR00442">
    <property type="entry name" value="hisS"/>
    <property type="match status" value="1"/>
</dbReference>
<sequence>MAIRSTLVKGTRDYSAEEIYRRNHILSVVQSVYALYGFEPLETPAIESWSTLAEKYGEEGEQLMFHILKSGDFLKNISLEGEDYAKIKPIISDKGLRYDLTIPLVRYIAMHRHQLCFPFKRYQIQTVWRADRPQRGRYREFLQCDIDIVGSEACLCEAEILKIIYDVLTKLQLRNFHIKINHRGILSAIVSKAAQSTKEIQFCTIIDKLAKIGWEQVVLALKQEGFAAEIISLLDGLVHFKGSDEQLLEQLQTAVGSIDKGAMALNLLTQTLTQAHHLGLPAEICHIDPTLARGLAYYTGMVMEVMVADSSLGSLGGGGRYDQLGACFGLDALSGVGFSFGINRLYAIMEEQQLFQSTAGYTTEILLVNMETTATKRLLQMANQLRIHGLSTELYPQCIKLQKQLAYAHKKKIPFVILLGEQELATDSYTLKNMQTGLQMNYNWPDLMQVLQKTLRA</sequence>
<reference evidence="12 13" key="1">
    <citation type="submission" date="2018-05" db="EMBL/GenBank/DDBJ databases">
        <title>Candidatus Cardinium hertigii Genome Assembly.</title>
        <authorList>
            <person name="Showmaker K.C."/>
            <person name="Walden K.O."/>
            <person name="Fields C.J."/>
            <person name="Lambert K.N."/>
            <person name="Hudson M.E."/>
        </authorList>
    </citation>
    <scope>NUCLEOTIDE SEQUENCE [LARGE SCALE GENOMIC DNA]</scope>
    <source>
        <strain evidence="13">cHgTN10</strain>
    </source>
</reference>
<feature type="domain" description="Aminoacyl-transfer RNA synthetases class-II family profile" evidence="11">
    <location>
        <begin position="1"/>
        <end position="396"/>
    </location>
</feature>
<dbReference type="EC" id="6.1.1.21" evidence="9"/>
<dbReference type="InterPro" id="IPR015807">
    <property type="entry name" value="His-tRNA-ligase"/>
</dbReference>
<dbReference type="GO" id="GO:0005737">
    <property type="term" value="C:cytoplasm"/>
    <property type="evidence" value="ECO:0007669"/>
    <property type="project" value="UniProtKB-SubCell"/>
</dbReference>
<dbReference type="InterPro" id="IPR006195">
    <property type="entry name" value="aa-tRNA-synth_II"/>
</dbReference>
<dbReference type="GO" id="GO:0006427">
    <property type="term" value="P:histidyl-tRNA aminoacylation"/>
    <property type="evidence" value="ECO:0007669"/>
    <property type="project" value="UniProtKB-UniRule"/>
</dbReference>
<dbReference type="PANTHER" id="PTHR11476">
    <property type="entry name" value="HISTIDYL-TRNA SYNTHETASE"/>
    <property type="match status" value="1"/>
</dbReference>
<evidence type="ECO:0000256" key="1">
    <source>
        <dbReference type="ARBA" id="ARBA00008226"/>
    </source>
</evidence>
<dbReference type="OrthoDB" id="9800814at2"/>
<accession>A0A2Z3LE76</accession>
<dbReference type="Proteomes" id="UP000245872">
    <property type="component" value="Chromosome"/>
</dbReference>
<keyword evidence="5 9" id="KW-0067">ATP-binding</keyword>
<dbReference type="CDD" id="cd00773">
    <property type="entry name" value="HisRS-like_core"/>
    <property type="match status" value="1"/>
</dbReference>
<dbReference type="InterPro" id="IPR036621">
    <property type="entry name" value="Anticodon-bd_dom_sf"/>
</dbReference>
<dbReference type="KEGG" id="cher:DK880_00726"/>
<feature type="binding site" evidence="10">
    <location>
        <begin position="99"/>
        <end position="101"/>
    </location>
    <ligand>
        <name>L-histidine</name>
        <dbReference type="ChEBI" id="CHEBI:57595"/>
    </ligand>
</feature>
<feature type="binding site" evidence="10">
    <location>
        <position position="293"/>
    </location>
    <ligand>
        <name>L-histidine</name>
        <dbReference type="ChEBI" id="CHEBI:57595"/>
    </ligand>
</feature>
<evidence type="ECO:0000313" key="12">
    <source>
        <dbReference type="EMBL" id="AWN82036.1"/>
    </source>
</evidence>
<dbReference type="Gene3D" id="3.30.930.10">
    <property type="entry name" value="Bira Bifunctional Protein, Domain 2"/>
    <property type="match status" value="1"/>
</dbReference>
<evidence type="ECO:0000256" key="5">
    <source>
        <dbReference type="ARBA" id="ARBA00022840"/>
    </source>
</evidence>
<dbReference type="RefSeq" id="WP_109997435.1">
    <property type="nucleotide sequence ID" value="NZ_CP029619.1"/>
</dbReference>
<protein>
    <recommendedName>
        <fullName evidence="9">Histidine--tRNA ligase</fullName>
        <ecNumber evidence="9">6.1.1.21</ecNumber>
    </recommendedName>
    <alternativeName>
        <fullName evidence="9">Histidyl-tRNA synthetase</fullName>
        <shortName evidence="9">HisRS</shortName>
    </alternativeName>
</protein>
<dbReference type="GO" id="GO:0004821">
    <property type="term" value="F:histidine-tRNA ligase activity"/>
    <property type="evidence" value="ECO:0007669"/>
    <property type="project" value="UniProtKB-UniRule"/>
</dbReference>